<organism evidence="3 4">
    <name type="scientific">Candidatus Chryseopegocella kryptomonas</name>
    <dbReference type="NCBI Taxonomy" id="1633643"/>
    <lineage>
        <taxon>Bacteria</taxon>
        <taxon>Pseudomonadati</taxon>
        <taxon>Candidatus Kryptoniota</taxon>
        <taxon>Candidatus Chryseopegocella</taxon>
    </lineage>
</organism>
<accession>A0A0P1NZI1</accession>
<evidence type="ECO:0000256" key="1">
    <source>
        <dbReference type="ARBA" id="ARBA00038494"/>
    </source>
</evidence>
<dbReference type="OrthoDB" id="9815923at2"/>
<dbReference type="Gene3D" id="3.90.550.10">
    <property type="entry name" value="Spore Coat Polysaccharide Biosynthesis Protein SpsA, Chain A"/>
    <property type="match status" value="1"/>
</dbReference>
<protein>
    <submittedName>
        <fullName evidence="3">Glycosyltransferase involved in cell wall bisynthesis</fullName>
    </submittedName>
</protein>
<reference evidence="4" key="1">
    <citation type="submission" date="2015-11" db="EMBL/GenBank/DDBJ databases">
        <authorList>
            <person name="Varghese N."/>
        </authorList>
    </citation>
    <scope>NUCLEOTIDE SEQUENCE [LARGE SCALE GENOMIC DNA]</scope>
    <source>
        <strain evidence="4">JGI-23</strain>
    </source>
</reference>
<evidence type="ECO:0000313" key="4">
    <source>
        <dbReference type="Proteomes" id="UP000199197"/>
    </source>
</evidence>
<feature type="domain" description="Glycosyltransferase 2-like" evidence="2">
    <location>
        <begin position="9"/>
        <end position="137"/>
    </location>
</feature>
<evidence type="ECO:0000259" key="2">
    <source>
        <dbReference type="Pfam" id="PF00535"/>
    </source>
</evidence>
<dbReference type="GO" id="GO:0016740">
    <property type="term" value="F:transferase activity"/>
    <property type="evidence" value="ECO:0007669"/>
    <property type="project" value="UniProtKB-KW"/>
</dbReference>
<dbReference type="InterPro" id="IPR029044">
    <property type="entry name" value="Nucleotide-diphossugar_trans"/>
</dbReference>
<sequence length="260" mass="30309">MEKTRKTLSVAIIAGNEEKNIGDCLESVKWADEIIVVDSESKDKTVEIARRYTDKVFIRKWEGYAPQKQFAIEQASCDWILSLDADERVSPELREEIEKILENETEYDGFYIPRRNFFLGKWIKSCGWYPNYQLRLFKRGKARVTQRKVHEGFVVDGKVGYLKGDIIHFTHPTLKETLAKINEYSSLSAEEKAHRKKVKSYDLILHPLAAFLSHYIIKRGFKDGVYGLMVSLIHAMTNMQTYMKIWEIQNVGKDEEKFGK</sequence>
<keyword evidence="3" id="KW-0808">Transferase</keyword>
<dbReference type="AlphaFoldDB" id="A0A0P1NZI1"/>
<dbReference type="CDD" id="cd02511">
    <property type="entry name" value="Beta4Glucosyltransferase"/>
    <property type="match status" value="1"/>
</dbReference>
<evidence type="ECO:0000313" key="3">
    <source>
        <dbReference type="EMBL" id="CUT04494.1"/>
    </source>
</evidence>
<gene>
    <name evidence="3" type="ORF">JGI23_01734</name>
</gene>
<name>A0A0P1NZI1_9BACT</name>
<dbReference type="PANTHER" id="PTHR43630:SF2">
    <property type="entry name" value="GLYCOSYLTRANSFERASE"/>
    <property type="match status" value="1"/>
</dbReference>
<dbReference type="SUPFAM" id="SSF53448">
    <property type="entry name" value="Nucleotide-diphospho-sugar transferases"/>
    <property type="match status" value="1"/>
</dbReference>
<dbReference type="Pfam" id="PF00535">
    <property type="entry name" value="Glycos_transf_2"/>
    <property type="match status" value="1"/>
</dbReference>
<dbReference type="RefSeq" id="WP_092350884.1">
    <property type="nucleotide sequence ID" value="NZ_CZVW01000024.1"/>
</dbReference>
<dbReference type="PANTHER" id="PTHR43630">
    <property type="entry name" value="POLY-BETA-1,6-N-ACETYL-D-GLUCOSAMINE SYNTHASE"/>
    <property type="match status" value="1"/>
</dbReference>
<keyword evidence="4" id="KW-1185">Reference proteome</keyword>
<dbReference type="EMBL" id="CZVW01000024">
    <property type="protein sequence ID" value="CUT04494.1"/>
    <property type="molecule type" value="Genomic_DNA"/>
</dbReference>
<proteinExistence type="inferred from homology"/>
<comment type="similarity">
    <text evidence="1">Belongs to the glycosyltransferase 2 family. WaaE/KdtX subfamily.</text>
</comment>
<dbReference type="Proteomes" id="UP000199197">
    <property type="component" value="Unassembled WGS sequence"/>
</dbReference>
<dbReference type="InterPro" id="IPR001173">
    <property type="entry name" value="Glyco_trans_2-like"/>
</dbReference>